<protein>
    <submittedName>
        <fullName evidence="2">RES domain-containing protein</fullName>
    </submittedName>
</protein>
<accession>A0A7C9R9N2</accession>
<evidence type="ECO:0000259" key="1">
    <source>
        <dbReference type="SMART" id="SM00953"/>
    </source>
</evidence>
<dbReference type="Proteomes" id="UP000481252">
    <property type="component" value="Unassembled WGS sequence"/>
</dbReference>
<dbReference type="EMBL" id="JAAKZG010000010">
    <property type="protein sequence ID" value="NGN43614.1"/>
    <property type="molecule type" value="Genomic_DNA"/>
</dbReference>
<dbReference type="Pfam" id="PF08808">
    <property type="entry name" value="RES"/>
    <property type="match status" value="1"/>
</dbReference>
<feature type="domain" description="RES" evidence="1">
    <location>
        <begin position="19"/>
        <end position="158"/>
    </location>
</feature>
<dbReference type="RefSeq" id="WP_165120029.1">
    <property type="nucleotide sequence ID" value="NZ_JAAKZG010000010.1"/>
</dbReference>
<keyword evidence="3" id="KW-1185">Reference proteome</keyword>
<organism evidence="2 3">
    <name type="scientific">Mesorhizobium zhangyense</name>
    <dbReference type="NCBI Taxonomy" id="1776730"/>
    <lineage>
        <taxon>Bacteria</taxon>
        <taxon>Pseudomonadati</taxon>
        <taxon>Pseudomonadota</taxon>
        <taxon>Alphaproteobacteria</taxon>
        <taxon>Hyphomicrobiales</taxon>
        <taxon>Phyllobacteriaceae</taxon>
        <taxon>Mesorhizobium</taxon>
    </lineage>
</organism>
<proteinExistence type="predicted"/>
<gene>
    <name evidence="2" type="ORF">G6N74_21325</name>
</gene>
<dbReference type="SMART" id="SM00953">
    <property type="entry name" value="RES"/>
    <property type="match status" value="1"/>
</dbReference>
<dbReference type="InterPro" id="IPR014914">
    <property type="entry name" value="RES_dom"/>
</dbReference>
<comment type="caution">
    <text evidence="2">The sequence shown here is derived from an EMBL/GenBank/DDBJ whole genome shotgun (WGS) entry which is preliminary data.</text>
</comment>
<dbReference type="AlphaFoldDB" id="A0A7C9R9N2"/>
<evidence type="ECO:0000313" key="2">
    <source>
        <dbReference type="EMBL" id="NGN43614.1"/>
    </source>
</evidence>
<sequence length="170" mass="18458">MLYRGKLYRALNPVYAREPLSGRGAELYGGRFNPKGVPALYASLSVMTALREANQVGNLQPTTLVCYDAEIDGVFDCRDEQALEAEGLDTAALADGTWRDQMKATGEAATQAFSRRLIAGGYRALLVRSFAPGASEGDLNLVLWNWGDEAPARLSLIDDENRLAATSSRI</sequence>
<name>A0A7C9R9N2_9HYPH</name>
<reference evidence="2 3" key="1">
    <citation type="submission" date="2020-02" db="EMBL/GenBank/DDBJ databases">
        <title>Genome sequence of the type strain CGMCC 1.15528 of Mesorhizobium zhangyense.</title>
        <authorList>
            <person name="Gao J."/>
            <person name="Sun J."/>
        </authorList>
    </citation>
    <scope>NUCLEOTIDE SEQUENCE [LARGE SCALE GENOMIC DNA]</scope>
    <source>
        <strain evidence="2 3">CGMCC 1.15528</strain>
    </source>
</reference>
<evidence type="ECO:0000313" key="3">
    <source>
        <dbReference type="Proteomes" id="UP000481252"/>
    </source>
</evidence>